<sequence>MATATAEEPISESTPLIASRDREHKPSAELVVEPPSPSTTAGPSIPPTPSAAANEDGRVFKVSAASVSVRPADGESAREEELDKPLPKTQIFLLCLARFVEPIAFFSIFPFVNQMIHELASVPTADVGFWSGWIESVFSLMQTVSMLFWGKAADRWGRKPVLVISLAGVAVGSVVFGLAGSVWQMIALRSIAGVFSGTLVTVRTMISENSTPRNQARAFSLFMFAGNMGIFIGPIIGGALSKPASQYPGLFGGVWIFERYPYLFPCIVSGACTALSCAANLLWLKEPIQTGISHKTTTATTKPLTTIQLLVSPGVLPALLIFEYVMLISVLFTALLPLFAYTPISLGGWSFTPPQISLYLAAGGAGQAFWILLVFPPMQHRIGTGNVLRLTAIARPLGLAALPALNMLLRAGRETAFWVLLPIAALLGSSVSMSFTAVQLVLNDITPSPHSLGTLNGLALSLSSAIRALGPVCITSLFAYGVKHQVWAGHLAWVGLVGIALGFAGLLRWLPERCEGRVRRHQD</sequence>
<evidence type="ECO:0000256" key="7">
    <source>
        <dbReference type="SAM" id="Phobius"/>
    </source>
</evidence>
<feature type="domain" description="Major facilitator superfamily (MFS) profile" evidence="8">
    <location>
        <begin position="90"/>
        <end position="514"/>
    </location>
</feature>
<keyword evidence="2" id="KW-0813">Transport</keyword>
<proteinExistence type="predicted"/>
<dbReference type="PANTHER" id="PTHR23504:SF3">
    <property type="entry name" value="MAJOR FACILITATOR SUPERFAMILY (MFS) PROFILE DOMAIN-CONTAINING PROTEIN"/>
    <property type="match status" value="1"/>
</dbReference>
<feature type="transmembrane region" description="Helical" evidence="7">
    <location>
        <begin position="415"/>
        <end position="442"/>
    </location>
</feature>
<feature type="transmembrane region" description="Helical" evidence="7">
    <location>
        <begin position="356"/>
        <end position="375"/>
    </location>
</feature>
<gene>
    <name evidence="9" type="ORF">DACRYDRAFT_56683</name>
</gene>
<evidence type="ECO:0000259" key="8">
    <source>
        <dbReference type="PROSITE" id="PS50850"/>
    </source>
</evidence>
<protein>
    <submittedName>
        <fullName evidence="9">MFS general substrate transporter</fullName>
    </submittedName>
</protein>
<dbReference type="SUPFAM" id="SSF103473">
    <property type="entry name" value="MFS general substrate transporter"/>
    <property type="match status" value="1"/>
</dbReference>
<feature type="transmembrane region" description="Helical" evidence="7">
    <location>
        <begin position="260"/>
        <end position="284"/>
    </location>
</feature>
<name>M5FSU3_DACPD</name>
<dbReference type="GeneID" id="63690449"/>
<evidence type="ECO:0000256" key="5">
    <source>
        <dbReference type="ARBA" id="ARBA00023136"/>
    </source>
</evidence>
<dbReference type="Proteomes" id="UP000030653">
    <property type="component" value="Unassembled WGS sequence"/>
</dbReference>
<dbReference type="PROSITE" id="PS50850">
    <property type="entry name" value="MFS"/>
    <property type="match status" value="1"/>
</dbReference>
<feature type="transmembrane region" description="Helical" evidence="7">
    <location>
        <begin position="161"/>
        <end position="180"/>
    </location>
</feature>
<feature type="region of interest" description="Disordered" evidence="6">
    <location>
        <begin position="1"/>
        <end position="54"/>
    </location>
</feature>
<dbReference type="AlphaFoldDB" id="M5FSU3"/>
<dbReference type="GO" id="GO:0016020">
    <property type="term" value="C:membrane"/>
    <property type="evidence" value="ECO:0007669"/>
    <property type="project" value="UniProtKB-SubCell"/>
</dbReference>
<evidence type="ECO:0000256" key="4">
    <source>
        <dbReference type="ARBA" id="ARBA00022989"/>
    </source>
</evidence>
<evidence type="ECO:0000313" key="10">
    <source>
        <dbReference type="Proteomes" id="UP000030653"/>
    </source>
</evidence>
<reference evidence="9 10" key="1">
    <citation type="journal article" date="2012" name="Science">
        <title>The Paleozoic origin of enzymatic lignin decomposition reconstructed from 31 fungal genomes.</title>
        <authorList>
            <person name="Floudas D."/>
            <person name="Binder M."/>
            <person name="Riley R."/>
            <person name="Barry K."/>
            <person name="Blanchette R.A."/>
            <person name="Henrissat B."/>
            <person name="Martinez A.T."/>
            <person name="Otillar R."/>
            <person name="Spatafora J.W."/>
            <person name="Yadav J.S."/>
            <person name="Aerts A."/>
            <person name="Benoit I."/>
            <person name="Boyd A."/>
            <person name="Carlson A."/>
            <person name="Copeland A."/>
            <person name="Coutinho P.M."/>
            <person name="de Vries R.P."/>
            <person name="Ferreira P."/>
            <person name="Findley K."/>
            <person name="Foster B."/>
            <person name="Gaskell J."/>
            <person name="Glotzer D."/>
            <person name="Gorecki P."/>
            <person name="Heitman J."/>
            <person name="Hesse C."/>
            <person name="Hori C."/>
            <person name="Igarashi K."/>
            <person name="Jurgens J.A."/>
            <person name="Kallen N."/>
            <person name="Kersten P."/>
            <person name="Kohler A."/>
            <person name="Kuees U."/>
            <person name="Kumar T.K.A."/>
            <person name="Kuo A."/>
            <person name="LaButti K."/>
            <person name="Larrondo L.F."/>
            <person name="Lindquist E."/>
            <person name="Ling A."/>
            <person name="Lombard V."/>
            <person name="Lucas S."/>
            <person name="Lundell T."/>
            <person name="Martin R."/>
            <person name="McLaughlin D.J."/>
            <person name="Morgenstern I."/>
            <person name="Morin E."/>
            <person name="Murat C."/>
            <person name="Nagy L.G."/>
            <person name="Nolan M."/>
            <person name="Ohm R.A."/>
            <person name="Patyshakuliyeva A."/>
            <person name="Rokas A."/>
            <person name="Ruiz-Duenas F.J."/>
            <person name="Sabat G."/>
            <person name="Salamov A."/>
            <person name="Samejima M."/>
            <person name="Schmutz J."/>
            <person name="Slot J.C."/>
            <person name="St John F."/>
            <person name="Stenlid J."/>
            <person name="Sun H."/>
            <person name="Sun S."/>
            <person name="Syed K."/>
            <person name="Tsang A."/>
            <person name="Wiebenga A."/>
            <person name="Young D."/>
            <person name="Pisabarro A."/>
            <person name="Eastwood D.C."/>
            <person name="Martin F."/>
            <person name="Cullen D."/>
            <person name="Grigoriev I.V."/>
            <person name="Hibbett D.S."/>
        </authorList>
    </citation>
    <scope>NUCLEOTIDE SEQUENCE [LARGE SCALE GENOMIC DNA]</scope>
    <source>
        <strain evidence="9 10">DJM-731 SS1</strain>
    </source>
</reference>
<dbReference type="InterPro" id="IPR036259">
    <property type="entry name" value="MFS_trans_sf"/>
</dbReference>
<evidence type="ECO:0000256" key="6">
    <source>
        <dbReference type="SAM" id="MobiDB-lite"/>
    </source>
</evidence>
<feature type="transmembrane region" description="Helical" evidence="7">
    <location>
        <begin position="324"/>
        <end position="344"/>
    </location>
</feature>
<dbReference type="RefSeq" id="XP_040625921.1">
    <property type="nucleotide sequence ID" value="XM_040775387.1"/>
</dbReference>
<dbReference type="CDD" id="cd17330">
    <property type="entry name" value="MFS_SLC46_TetA_like"/>
    <property type="match status" value="1"/>
</dbReference>
<dbReference type="PRINTS" id="PR01035">
    <property type="entry name" value="TCRTETA"/>
</dbReference>
<keyword evidence="4 7" id="KW-1133">Transmembrane helix</keyword>
<dbReference type="HOGENOM" id="CLU_001265_54_6_1"/>
<dbReference type="InterPro" id="IPR011701">
    <property type="entry name" value="MFS"/>
</dbReference>
<organism evidence="9 10">
    <name type="scientific">Dacryopinax primogenitus (strain DJM 731)</name>
    <name type="common">Brown rot fungus</name>
    <dbReference type="NCBI Taxonomy" id="1858805"/>
    <lineage>
        <taxon>Eukaryota</taxon>
        <taxon>Fungi</taxon>
        <taxon>Dikarya</taxon>
        <taxon>Basidiomycota</taxon>
        <taxon>Agaricomycotina</taxon>
        <taxon>Dacrymycetes</taxon>
        <taxon>Dacrymycetales</taxon>
        <taxon>Dacrymycetaceae</taxon>
        <taxon>Dacryopinax</taxon>
    </lineage>
</organism>
<keyword evidence="3 7" id="KW-0812">Transmembrane</keyword>
<evidence type="ECO:0000256" key="2">
    <source>
        <dbReference type="ARBA" id="ARBA00022448"/>
    </source>
</evidence>
<feature type="transmembrane region" description="Helical" evidence="7">
    <location>
        <begin position="387"/>
        <end position="409"/>
    </location>
</feature>
<keyword evidence="10" id="KW-1185">Reference proteome</keyword>
<evidence type="ECO:0000313" key="9">
    <source>
        <dbReference type="EMBL" id="EJT99023.1"/>
    </source>
</evidence>
<evidence type="ECO:0000256" key="3">
    <source>
        <dbReference type="ARBA" id="ARBA00022692"/>
    </source>
</evidence>
<feature type="transmembrane region" description="Helical" evidence="7">
    <location>
        <begin position="186"/>
        <end position="206"/>
    </location>
</feature>
<feature type="transmembrane region" description="Helical" evidence="7">
    <location>
        <begin position="218"/>
        <end position="240"/>
    </location>
</feature>
<dbReference type="OMA" id="VWIFERY"/>
<dbReference type="EMBL" id="JH795871">
    <property type="protein sequence ID" value="EJT99023.1"/>
    <property type="molecule type" value="Genomic_DNA"/>
</dbReference>
<accession>M5FSU3</accession>
<dbReference type="OrthoDB" id="419616at2759"/>
<dbReference type="Pfam" id="PF07690">
    <property type="entry name" value="MFS_1"/>
    <property type="match status" value="1"/>
</dbReference>
<feature type="transmembrane region" description="Helical" evidence="7">
    <location>
        <begin position="454"/>
        <end position="479"/>
    </location>
</feature>
<keyword evidence="5 7" id="KW-0472">Membrane</keyword>
<dbReference type="InterPro" id="IPR020846">
    <property type="entry name" value="MFS_dom"/>
</dbReference>
<dbReference type="GO" id="GO:0022857">
    <property type="term" value="F:transmembrane transporter activity"/>
    <property type="evidence" value="ECO:0007669"/>
    <property type="project" value="InterPro"/>
</dbReference>
<dbReference type="PANTHER" id="PTHR23504">
    <property type="entry name" value="MAJOR FACILITATOR SUPERFAMILY DOMAIN-CONTAINING PROTEIN 10"/>
    <property type="match status" value="1"/>
</dbReference>
<feature type="transmembrane region" description="Helical" evidence="7">
    <location>
        <begin position="129"/>
        <end position="149"/>
    </location>
</feature>
<feature type="transmembrane region" description="Helical" evidence="7">
    <location>
        <begin position="491"/>
        <end position="510"/>
    </location>
</feature>
<dbReference type="InterPro" id="IPR001958">
    <property type="entry name" value="Tet-R_TetA/multi-R_MdtG-like"/>
</dbReference>
<evidence type="ECO:0000256" key="1">
    <source>
        <dbReference type="ARBA" id="ARBA00004141"/>
    </source>
</evidence>
<dbReference type="Gene3D" id="1.20.1250.20">
    <property type="entry name" value="MFS general substrate transporter like domains"/>
    <property type="match status" value="1"/>
</dbReference>
<comment type="subcellular location">
    <subcellularLocation>
        <location evidence="1">Membrane</location>
        <topology evidence="1">Multi-pass membrane protein</topology>
    </subcellularLocation>
</comment>
<feature type="transmembrane region" description="Helical" evidence="7">
    <location>
        <begin position="91"/>
        <end position="109"/>
    </location>
</feature>